<feature type="compositionally biased region" description="Basic and acidic residues" evidence="1">
    <location>
        <begin position="121"/>
        <end position="133"/>
    </location>
</feature>
<organism evidence="3 4">
    <name type="scientific">Kwoniella mangroviensis CBS 10435</name>
    <dbReference type="NCBI Taxonomy" id="1331196"/>
    <lineage>
        <taxon>Eukaryota</taxon>
        <taxon>Fungi</taxon>
        <taxon>Dikarya</taxon>
        <taxon>Basidiomycota</taxon>
        <taxon>Agaricomycotina</taxon>
        <taxon>Tremellomycetes</taxon>
        <taxon>Tremellales</taxon>
        <taxon>Cryptococcaceae</taxon>
        <taxon>Kwoniella</taxon>
    </lineage>
</organism>
<gene>
    <name evidence="3" type="ORF">L486_02581</name>
</gene>
<feature type="region of interest" description="Disordered" evidence="1">
    <location>
        <begin position="121"/>
        <end position="186"/>
    </location>
</feature>
<name>A0A1B9IWL0_9TREE</name>
<proteinExistence type="predicted"/>
<feature type="transmembrane region" description="Helical" evidence="2">
    <location>
        <begin position="6"/>
        <end position="29"/>
    </location>
</feature>
<dbReference type="AlphaFoldDB" id="A0A1B9IWL0"/>
<feature type="region of interest" description="Disordered" evidence="1">
    <location>
        <begin position="68"/>
        <end position="106"/>
    </location>
</feature>
<reference evidence="4" key="2">
    <citation type="submission" date="2013-12" db="EMBL/GenBank/DDBJ databases">
        <title>Evolution of pathogenesis and genome organization in the Tremellales.</title>
        <authorList>
            <person name="Cuomo C."/>
            <person name="Litvintseva A."/>
            <person name="Heitman J."/>
            <person name="Chen Y."/>
            <person name="Sun S."/>
            <person name="Springer D."/>
            <person name="Dromer F."/>
            <person name="Young S."/>
            <person name="Zeng Q."/>
            <person name="Chapman S."/>
            <person name="Gujja S."/>
            <person name="Saif S."/>
            <person name="Birren B."/>
        </authorList>
    </citation>
    <scope>NUCLEOTIDE SEQUENCE [LARGE SCALE GENOMIC DNA]</scope>
    <source>
        <strain evidence="4">CBS 10435</strain>
    </source>
</reference>
<dbReference type="OrthoDB" id="2562681at2759"/>
<reference evidence="3 4" key="1">
    <citation type="submission" date="2013-07" db="EMBL/GenBank/DDBJ databases">
        <title>The Genome Sequence of Kwoniella mangroviensis CBS10435.</title>
        <authorList>
            <consortium name="The Broad Institute Genome Sequencing Platform"/>
            <person name="Cuomo C."/>
            <person name="Litvintseva A."/>
            <person name="Chen Y."/>
            <person name="Heitman J."/>
            <person name="Sun S."/>
            <person name="Springer D."/>
            <person name="Dromer F."/>
            <person name="Young S.K."/>
            <person name="Zeng Q."/>
            <person name="Gargeya S."/>
            <person name="Fitzgerald M."/>
            <person name="Abouelleil A."/>
            <person name="Alvarado L."/>
            <person name="Berlin A.M."/>
            <person name="Chapman S.B."/>
            <person name="Dewar J."/>
            <person name="Goldberg J."/>
            <person name="Griggs A."/>
            <person name="Gujja S."/>
            <person name="Hansen M."/>
            <person name="Howarth C."/>
            <person name="Imamovic A."/>
            <person name="Larimer J."/>
            <person name="McCowan C."/>
            <person name="Murphy C."/>
            <person name="Pearson M."/>
            <person name="Priest M."/>
            <person name="Roberts A."/>
            <person name="Saif S."/>
            <person name="Shea T."/>
            <person name="Sykes S."/>
            <person name="Wortman J."/>
            <person name="Nusbaum C."/>
            <person name="Birren B."/>
        </authorList>
    </citation>
    <scope>NUCLEOTIDE SEQUENCE [LARGE SCALE GENOMIC DNA]</scope>
    <source>
        <strain evidence="3 4">CBS 10435</strain>
    </source>
</reference>
<feature type="compositionally biased region" description="Polar residues" evidence="1">
    <location>
        <begin position="162"/>
        <end position="181"/>
    </location>
</feature>
<evidence type="ECO:0000256" key="2">
    <source>
        <dbReference type="SAM" id="Phobius"/>
    </source>
</evidence>
<keyword evidence="2" id="KW-0812">Transmembrane</keyword>
<evidence type="ECO:0000313" key="3">
    <source>
        <dbReference type="EMBL" id="OCF59908.1"/>
    </source>
</evidence>
<protein>
    <recommendedName>
        <fullName evidence="5">Hyaluronan/mRNA-binding protein domain-containing protein</fullName>
    </recommendedName>
</protein>
<feature type="region of interest" description="Disordered" evidence="1">
    <location>
        <begin position="215"/>
        <end position="234"/>
    </location>
</feature>
<sequence length="234" mass="25662">MPPVTVPYLCLIFGPRTIASILVFLLVVLSRCVSHFNTLLRIPYYQSISSSSSSLPFLFIPQRAQNPAAVSKDRHSRSGLTKTELSHKGGDGAHNWGSWKTKGQDEISGMEDANGEIFQLDEERGQDQAKGRNDDDENDGVGELRGNNANNDVEGNIARSPAESTGSLDRPNQGQRRMSSYSEEEKKEALLYRGGWHKAGVDLAQIARTSYGIAQSPPLATSPSKVKHGFNFNK</sequence>
<evidence type="ECO:0000256" key="1">
    <source>
        <dbReference type="SAM" id="MobiDB-lite"/>
    </source>
</evidence>
<dbReference type="EMBL" id="KI669460">
    <property type="protein sequence ID" value="OCF59908.1"/>
    <property type="molecule type" value="Genomic_DNA"/>
</dbReference>
<keyword evidence="4" id="KW-1185">Reference proteome</keyword>
<evidence type="ECO:0000313" key="4">
    <source>
        <dbReference type="Proteomes" id="UP000092583"/>
    </source>
</evidence>
<keyword evidence="2" id="KW-1133">Transmembrane helix</keyword>
<keyword evidence="2" id="KW-0472">Membrane</keyword>
<dbReference type="Proteomes" id="UP000092583">
    <property type="component" value="Unassembled WGS sequence"/>
</dbReference>
<dbReference type="STRING" id="1331196.A0A1B9IWL0"/>
<accession>A0A1B9IWL0</accession>
<evidence type="ECO:0008006" key="5">
    <source>
        <dbReference type="Google" id="ProtNLM"/>
    </source>
</evidence>